<evidence type="ECO:0000256" key="1">
    <source>
        <dbReference type="ARBA" id="ARBA00022630"/>
    </source>
</evidence>
<comment type="caution">
    <text evidence="6">The sequence shown here is derived from an EMBL/GenBank/DDBJ whole genome shotgun (WGS) entry which is preliminary data.</text>
</comment>
<sequence length="381" mass="42540">MTTVNNDVCAGDADLSDFALRAEEWLQTAVPVEWRESRGALSGEESDAIRREWDLQLWRGGFAGIAFPKDFGGQGLGLAEDVIFHVLAAKAQAPDGFSRVGKTLVAPMVVRSGTDWQKERYLPPLLRGEELWCQGFSEPDAGSDLAGVRTRAVRDGDGYRITGRKTWTTFAQHADRIFVLAVTDPDAPRYKNLSMFLVDMRAPGVSINDIRQISGAIHFAETHFDGVFVAERDRVGNEGDGWKIAMELLGDERGGSEAAARYVEIRSDLDLLFRTCGDRPELANALQELDERTETLRWHLAKVIDLEGMGGEAFARAVSVLKVLWSELWQVVARVGFEAHVPADREHWRYQFFESKAVSIYSGTNEIQRNLISERVLGLPR</sequence>
<feature type="domain" description="Acyl-CoA dehydrogenase/oxidase N-terminal" evidence="5">
    <location>
        <begin position="45"/>
        <end position="129"/>
    </location>
</feature>
<keyword evidence="2" id="KW-0560">Oxidoreductase</keyword>
<keyword evidence="7" id="KW-1185">Reference proteome</keyword>
<gene>
    <name evidence="6" type="ORF">KSW38_04805</name>
</gene>
<organism evidence="6 7">
    <name type="scientific">Paenarthrobacter aromaticivorans</name>
    <dbReference type="NCBI Taxonomy" id="2849150"/>
    <lineage>
        <taxon>Bacteria</taxon>
        <taxon>Bacillati</taxon>
        <taxon>Actinomycetota</taxon>
        <taxon>Actinomycetes</taxon>
        <taxon>Micrococcales</taxon>
        <taxon>Micrococcaceae</taxon>
        <taxon>Paenarthrobacter</taxon>
    </lineage>
</organism>
<dbReference type="InterPro" id="IPR006091">
    <property type="entry name" value="Acyl-CoA_Oxase/DH_mid-dom"/>
</dbReference>
<keyword evidence="1" id="KW-0285">Flavoprotein</keyword>
<feature type="domain" description="Acyl-CoA oxidase/dehydrogenase middle" evidence="4">
    <location>
        <begin position="133"/>
        <end position="226"/>
    </location>
</feature>
<dbReference type="RefSeq" id="WP_216923316.1">
    <property type="nucleotide sequence ID" value="NZ_JAHOPC010000002.1"/>
</dbReference>
<reference evidence="6 7" key="1">
    <citation type="submission" date="2021-06" db="EMBL/GenBank/DDBJ databases">
        <authorList>
            <person name="Jeong J.W."/>
        </authorList>
    </citation>
    <scope>NUCLEOTIDE SEQUENCE [LARGE SCALE GENOMIC DNA]</scope>
    <source>
        <strain evidence="6 7">MMS21-TAE1-1</strain>
    </source>
</reference>
<dbReference type="Pfam" id="PF02770">
    <property type="entry name" value="Acyl-CoA_dh_M"/>
    <property type="match status" value="1"/>
</dbReference>
<name>A0ABS6I2P0_9MICC</name>
<evidence type="ECO:0000313" key="6">
    <source>
        <dbReference type="EMBL" id="MBU8865607.1"/>
    </source>
</evidence>
<evidence type="ECO:0000256" key="2">
    <source>
        <dbReference type="ARBA" id="ARBA00023002"/>
    </source>
</evidence>
<dbReference type="PANTHER" id="PTHR43292:SF3">
    <property type="entry name" value="ACYL-COA DEHYDROGENASE FADE29"/>
    <property type="match status" value="1"/>
</dbReference>
<proteinExistence type="predicted"/>
<feature type="domain" description="Acyl-CoA dehydrogenase/oxidase C-terminal" evidence="3">
    <location>
        <begin position="239"/>
        <end position="377"/>
    </location>
</feature>
<dbReference type="InterPro" id="IPR052161">
    <property type="entry name" value="Mycobact_Acyl-CoA_DH"/>
</dbReference>
<evidence type="ECO:0000259" key="4">
    <source>
        <dbReference type="Pfam" id="PF02770"/>
    </source>
</evidence>
<accession>A0ABS6I2P0</accession>
<dbReference type="InterPro" id="IPR009075">
    <property type="entry name" value="AcylCo_DH/oxidase_C"/>
</dbReference>
<evidence type="ECO:0000259" key="3">
    <source>
        <dbReference type="Pfam" id="PF00441"/>
    </source>
</evidence>
<dbReference type="Proteomes" id="UP000824166">
    <property type="component" value="Unassembled WGS sequence"/>
</dbReference>
<protein>
    <submittedName>
        <fullName evidence="6">Acyl-CoA dehydrogenase family protein</fullName>
    </submittedName>
</protein>
<dbReference type="Pfam" id="PF00441">
    <property type="entry name" value="Acyl-CoA_dh_1"/>
    <property type="match status" value="1"/>
</dbReference>
<dbReference type="InterPro" id="IPR013786">
    <property type="entry name" value="AcylCoA_DH/ox_N"/>
</dbReference>
<dbReference type="EMBL" id="JAHOPC010000002">
    <property type="protein sequence ID" value="MBU8865607.1"/>
    <property type="molecule type" value="Genomic_DNA"/>
</dbReference>
<evidence type="ECO:0000259" key="5">
    <source>
        <dbReference type="Pfam" id="PF02771"/>
    </source>
</evidence>
<evidence type="ECO:0000313" key="7">
    <source>
        <dbReference type="Proteomes" id="UP000824166"/>
    </source>
</evidence>
<dbReference type="PANTHER" id="PTHR43292">
    <property type="entry name" value="ACYL-COA DEHYDROGENASE"/>
    <property type="match status" value="1"/>
</dbReference>
<dbReference type="Pfam" id="PF02771">
    <property type="entry name" value="Acyl-CoA_dh_N"/>
    <property type="match status" value="1"/>
</dbReference>